<protein>
    <submittedName>
        <fullName evidence="4">NADPH-dependent thioredoxin reductase 3</fullName>
    </submittedName>
</protein>
<evidence type="ECO:0000313" key="4">
    <source>
        <dbReference type="EMBL" id="KAF7684053.1"/>
    </source>
</evidence>
<dbReference type="InterPro" id="IPR036188">
    <property type="entry name" value="FAD/NAD-bd_sf"/>
</dbReference>
<accession>A0ABQ7I0U7</accession>
<comment type="similarity">
    <text evidence="1">Belongs to the class-II pyridine nucleotide-disulfide oxidoreductase family.</text>
</comment>
<sequence length="172" mass="18723">MKTENVIIVGNGAGALMAAIYTATSNHAPLVLQTPDWQDNISTSTINIAGLDGLTNPNQLIQLMTEQSKRFDVRINSMKVDTIIIGEIIQVKSKEEIKFAKTLIIDSEDLARKLIRTGFETTEDGQLILDGKVIPNVFICGSRRHIPNEAIVYAGSGCMCALNANEYLASLS</sequence>
<reference evidence="4 5" key="1">
    <citation type="submission" date="2019-01" db="EMBL/GenBank/DDBJ databases">
        <title>Genomes sequencing and comparative genomics of infectious freshwater microsporidia, Cucumispora dikerogammari and Thelohania contejeani.</title>
        <authorList>
            <person name="Cormier A."/>
            <person name="Giraud I."/>
            <person name="Wattier R."/>
            <person name="Teixeira M."/>
            <person name="Grandjean F."/>
            <person name="Rigaud T."/>
            <person name="Cordaux R."/>
        </authorList>
    </citation>
    <scope>NUCLEOTIDE SEQUENCE [LARGE SCALE GENOMIC DNA]</scope>
    <source>
        <strain evidence="4">T1</strain>
        <tissue evidence="4">Spores</tissue>
    </source>
</reference>
<keyword evidence="3" id="KW-0560">Oxidoreductase</keyword>
<dbReference type="SUPFAM" id="SSF51905">
    <property type="entry name" value="FAD/NAD(P)-binding domain"/>
    <property type="match status" value="1"/>
</dbReference>
<dbReference type="InterPro" id="IPR050097">
    <property type="entry name" value="Ferredoxin-NADP_redctase_2"/>
</dbReference>
<evidence type="ECO:0000313" key="5">
    <source>
        <dbReference type="Proteomes" id="UP001516464"/>
    </source>
</evidence>
<proteinExistence type="inferred from homology"/>
<name>A0ABQ7I0U7_9MICR</name>
<dbReference type="PANTHER" id="PTHR48105">
    <property type="entry name" value="THIOREDOXIN REDUCTASE 1-RELATED-RELATED"/>
    <property type="match status" value="1"/>
</dbReference>
<organism evidence="4 5">
    <name type="scientific">Astathelohania contejeani</name>
    <dbReference type="NCBI Taxonomy" id="164912"/>
    <lineage>
        <taxon>Eukaryota</taxon>
        <taxon>Fungi</taxon>
        <taxon>Fungi incertae sedis</taxon>
        <taxon>Microsporidia</taxon>
        <taxon>Astathelohaniidae</taxon>
        <taxon>Astathelohania</taxon>
    </lineage>
</organism>
<dbReference type="EMBL" id="SBIQ01000032">
    <property type="protein sequence ID" value="KAF7684053.1"/>
    <property type="molecule type" value="Genomic_DNA"/>
</dbReference>
<evidence type="ECO:0000256" key="3">
    <source>
        <dbReference type="ARBA" id="ARBA00023002"/>
    </source>
</evidence>
<keyword evidence="5" id="KW-1185">Reference proteome</keyword>
<evidence type="ECO:0000256" key="1">
    <source>
        <dbReference type="ARBA" id="ARBA00009333"/>
    </source>
</evidence>
<keyword evidence="2" id="KW-0285">Flavoprotein</keyword>
<evidence type="ECO:0000256" key="2">
    <source>
        <dbReference type="ARBA" id="ARBA00022630"/>
    </source>
</evidence>
<dbReference type="PRINTS" id="PR00469">
    <property type="entry name" value="PNDRDTASEII"/>
</dbReference>
<dbReference type="Proteomes" id="UP001516464">
    <property type="component" value="Unassembled WGS sequence"/>
</dbReference>
<comment type="caution">
    <text evidence="4">The sequence shown here is derived from an EMBL/GenBank/DDBJ whole genome shotgun (WGS) entry which is preliminary data.</text>
</comment>
<gene>
    <name evidence="4" type="primary">NTRC</name>
    <name evidence="4" type="ORF">TCON_0765</name>
</gene>
<dbReference type="Gene3D" id="3.50.50.60">
    <property type="entry name" value="FAD/NAD(P)-binding domain"/>
    <property type="match status" value="1"/>
</dbReference>